<dbReference type="AlphaFoldDB" id="A0A0N4ZZR9"/>
<name>A0A0N4ZZR9_PARTI</name>
<dbReference type="WBParaSite" id="PTRK_0001450700.1">
    <property type="protein sequence ID" value="PTRK_0001450700.1"/>
    <property type="gene ID" value="PTRK_0001450700"/>
</dbReference>
<evidence type="ECO:0000313" key="2">
    <source>
        <dbReference type="Proteomes" id="UP000038045"/>
    </source>
</evidence>
<evidence type="ECO:0000313" key="3">
    <source>
        <dbReference type="WBParaSite" id="PTRK_0001450700.1"/>
    </source>
</evidence>
<keyword evidence="2" id="KW-1185">Reference proteome</keyword>
<evidence type="ECO:0000256" key="1">
    <source>
        <dbReference type="SAM" id="MobiDB-lite"/>
    </source>
</evidence>
<dbReference type="Proteomes" id="UP000038045">
    <property type="component" value="Unplaced"/>
</dbReference>
<reference evidence="3" key="1">
    <citation type="submission" date="2017-02" db="UniProtKB">
        <authorList>
            <consortium name="WormBaseParasite"/>
        </authorList>
    </citation>
    <scope>IDENTIFICATION</scope>
</reference>
<organism evidence="2 3">
    <name type="scientific">Parastrongyloides trichosuri</name>
    <name type="common">Possum-specific nematode worm</name>
    <dbReference type="NCBI Taxonomy" id="131310"/>
    <lineage>
        <taxon>Eukaryota</taxon>
        <taxon>Metazoa</taxon>
        <taxon>Ecdysozoa</taxon>
        <taxon>Nematoda</taxon>
        <taxon>Chromadorea</taxon>
        <taxon>Rhabditida</taxon>
        <taxon>Tylenchina</taxon>
        <taxon>Panagrolaimomorpha</taxon>
        <taxon>Strongyloidoidea</taxon>
        <taxon>Strongyloididae</taxon>
        <taxon>Parastrongyloides</taxon>
    </lineage>
</organism>
<feature type="region of interest" description="Disordered" evidence="1">
    <location>
        <begin position="1"/>
        <end position="154"/>
    </location>
</feature>
<protein>
    <submittedName>
        <fullName evidence="3">Transcriptional regulator, MarR family</fullName>
    </submittedName>
</protein>
<accession>A0A0N4ZZR9</accession>
<feature type="compositionally biased region" description="Basic residues" evidence="1">
    <location>
        <begin position="1"/>
        <end position="11"/>
    </location>
</feature>
<sequence>PRRGAAPRRRASGPAHSPVGTGSRDRRRQAGSGDGASRAEGGGRSLPRRRGSGEGRAPASLHAGQAGRIRPRPAGIPDARSGPQGGSRPVAGRDRRPAGGRGAGGRGRLRRGQFGGVVFRCRRRSASGTDRGARRGRTRAAGGAGRALDPRRRG</sequence>
<proteinExistence type="predicted"/>